<evidence type="ECO:0000313" key="2">
    <source>
        <dbReference type="EMBL" id="JAT30561.1"/>
    </source>
</evidence>
<feature type="compositionally biased region" description="Pro residues" evidence="1">
    <location>
        <begin position="104"/>
        <end position="113"/>
    </location>
</feature>
<proteinExistence type="predicted"/>
<feature type="region of interest" description="Disordered" evidence="1">
    <location>
        <begin position="92"/>
        <end position="116"/>
    </location>
</feature>
<dbReference type="AlphaFoldDB" id="A0A1B6M3Q1"/>
<feature type="non-terminal residue" evidence="2">
    <location>
        <position position="1"/>
    </location>
</feature>
<sequence length="140" mass="15709">ARRDTVRATRVLYCAYLRHASSCIQPHNTVITCQHIGLSVPCSDVLLTSDFSLVMGGVWNLPLVLWLWLMAVSPPVRCVVLPRPPANLLIREPPVTSSDLPKQIPAPPSPPHASTPHYDQQLARLLWVTNTPYPVYQQWK</sequence>
<reference evidence="2" key="1">
    <citation type="submission" date="2015-11" db="EMBL/GenBank/DDBJ databases">
        <title>De novo transcriptome assembly of four potential Pierce s Disease insect vectors from Arizona vineyards.</title>
        <authorList>
            <person name="Tassone E.E."/>
        </authorList>
    </citation>
    <scope>NUCLEOTIDE SEQUENCE</scope>
</reference>
<accession>A0A1B6M3Q1</accession>
<protein>
    <submittedName>
        <fullName evidence="2">Uncharacterized protein</fullName>
    </submittedName>
</protein>
<dbReference type="EMBL" id="GEBQ01009416">
    <property type="protein sequence ID" value="JAT30561.1"/>
    <property type="molecule type" value="Transcribed_RNA"/>
</dbReference>
<name>A0A1B6M3Q1_9HEMI</name>
<organism evidence="2">
    <name type="scientific">Graphocephala atropunctata</name>
    <dbReference type="NCBI Taxonomy" id="36148"/>
    <lineage>
        <taxon>Eukaryota</taxon>
        <taxon>Metazoa</taxon>
        <taxon>Ecdysozoa</taxon>
        <taxon>Arthropoda</taxon>
        <taxon>Hexapoda</taxon>
        <taxon>Insecta</taxon>
        <taxon>Pterygota</taxon>
        <taxon>Neoptera</taxon>
        <taxon>Paraneoptera</taxon>
        <taxon>Hemiptera</taxon>
        <taxon>Auchenorrhyncha</taxon>
        <taxon>Membracoidea</taxon>
        <taxon>Cicadellidae</taxon>
        <taxon>Cicadellinae</taxon>
        <taxon>Cicadellini</taxon>
        <taxon>Graphocephala</taxon>
    </lineage>
</organism>
<evidence type="ECO:0000256" key="1">
    <source>
        <dbReference type="SAM" id="MobiDB-lite"/>
    </source>
</evidence>
<gene>
    <name evidence="2" type="ORF">g.12819</name>
</gene>